<dbReference type="AlphaFoldDB" id="A0A2W4JK01"/>
<gene>
    <name evidence="2" type="ORF">DIU77_05830</name>
</gene>
<dbReference type="Pfam" id="PF12680">
    <property type="entry name" value="SnoaL_2"/>
    <property type="match status" value="1"/>
</dbReference>
<dbReference type="Gene3D" id="3.10.450.50">
    <property type="match status" value="1"/>
</dbReference>
<dbReference type="InterPro" id="IPR037401">
    <property type="entry name" value="SnoaL-like"/>
</dbReference>
<comment type="caution">
    <text evidence="2">The sequence shown here is derived from an EMBL/GenBank/DDBJ whole genome shotgun (WGS) entry which is preliminary data.</text>
</comment>
<dbReference type="EMBL" id="QGUI01000163">
    <property type="protein sequence ID" value="PZM99430.1"/>
    <property type="molecule type" value="Genomic_DNA"/>
</dbReference>
<accession>A0A2W4JK01</accession>
<evidence type="ECO:0000259" key="1">
    <source>
        <dbReference type="Pfam" id="PF12680"/>
    </source>
</evidence>
<dbReference type="GO" id="GO:0016987">
    <property type="term" value="F:sigma factor activity"/>
    <property type="evidence" value="ECO:0007669"/>
    <property type="project" value="TreeGrafter"/>
</dbReference>
<name>A0A2W4JK01_9PSEU</name>
<dbReference type="InterPro" id="IPR052704">
    <property type="entry name" value="ECF_Sigma-70_Domain"/>
</dbReference>
<dbReference type="InterPro" id="IPR032710">
    <property type="entry name" value="NTF2-like_dom_sf"/>
</dbReference>
<dbReference type="SUPFAM" id="SSF54427">
    <property type="entry name" value="NTF2-like"/>
    <property type="match status" value="1"/>
</dbReference>
<proteinExistence type="predicted"/>
<protein>
    <recommendedName>
        <fullName evidence="1">SnoaL-like domain-containing protein</fullName>
    </recommendedName>
</protein>
<dbReference type="STRING" id="1111738.GCA_000427905_02460"/>
<dbReference type="PANTHER" id="PTHR30173">
    <property type="entry name" value="SIGMA 19 FACTOR"/>
    <property type="match status" value="1"/>
</dbReference>
<feature type="domain" description="SnoaL-like" evidence="1">
    <location>
        <begin position="56"/>
        <end position="162"/>
    </location>
</feature>
<organism evidence="2">
    <name type="scientific">Thermocrispum agreste</name>
    <dbReference type="NCBI Taxonomy" id="37925"/>
    <lineage>
        <taxon>Bacteria</taxon>
        <taxon>Bacillati</taxon>
        <taxon>Actinomycetota</taxon>
        <taxon>Actinomycetes</taxon>
        <taxon>Pseudonocardiales</taxon>
        <taxon>Pseudonocardiaceae</taxon>
        <taxon>Thermocrispum</taxon>
    </lineage>
</organism>
<reference evidence="2" key="1">
    <citation type="submission" date="2018-05" db="EMBL/GenBank/DDBJ databases">
        <authorList>
            <person name="Lanie J.A."/>
            <person name="Ng W.-L."/>
            <person name="Kazmierczak K.M."/>
            <person name="Andrzejewski T.M."/>
            <person name="Davidsen T.M."/>
            <person name="Wayne K.J."/>
            <person name="Tettelin H."/>
            <person name="Glass J.I."/>
            <person name="Rusch D."/>
            <person name="Podicherti R."/>
            <person name="Tsui H.-C.T."/>
            <person name="Winkler M.E."/>
        </authorList>
    </citation>
    <scope>NUCLEOTIDE SEQUENCE</scope>
    <source>
        <strain evidence="2">ZC4RG45</strain>
    </source>
</reference>
<evidence type="ECO:0000313" key="2">
    <source>
        <dbReference type="EMBL" id="PZM99430.1"/>
    </source>
</evidence>
<sequence length="178" mass="19383">MGFRAARAFGGAVAEIAGVLGGRETTARQHASRGRRVLAEADVPPRIDLAEQRQVVEQFIAALLARDTERLTALLHPDAVLIGDSDGKARTARRVMQGADKIVRFYLGLLRLYAPEAISAAQPMLVNGDLGVFLPHHPGDDQYRPLDPRLTVAVVRDGRIVAFYDHCNPDKLRTAGVL</sequence>
<dbReference type="PANTHER" id="PTHR30173:SF36">
    <property type="entry name" value="ECF RNA POLYMERASE SIGMA FACTOR SIGJ"/>
    <property type="match status" value="1"/>
</dbReference>